<evidence type="ECO:0000313" key="9">
    <source>
        <dbReference type="Proteomes" id="UP000179005"/>
    </source>
</evidence>
<dbReference type="GO" id="GO:0003735">
    <property type="term" value="F:structural constituent of ribosome"/>
    <property type="evidence" value="ECO:0007669"/>
    <property type="project" value="InterPro"/>
</dbReference>
<gene>
    <name evidence="8" type="ORF">A2797_02340</name>
</gene>
<sequence length="74" mass="8412">MPHLKSANKNLRKNQKREAENRRISERLEKLIRGPATAKTLPTIFKAVDKASKRGIFSKGRAARIKSSISRKVK</sequence>
<keyword evidence="2" id="KW-0694">RNA-binding</keyword>
<keyword evidence="4" id="KW-0687">Ribonucleoprotein</keyword>
<dbReference type="GO" id="GO:0005840">
    <property type="term" value="C:ribosome"/>
    <property type="evidence" value="ECO:0007669"/>
    <property type="project" value="UniProtKB-KW"/>
</dbReference>
<dbReference type="Proteomes" id="UP000179005">
    <property type="component" value="Unassembled WGS sequence"/>
</dbReference>
<evidence type="ECO:0000313" key="8">
    <source>
        <dbReference type="EMBL" id="OGC54700.1"/>
    </source>
</evidence>
<evidence type="ECO:0000256" key="3">
    <source>
        <dbReference type="ARBA" id="ARBA00022980"/>
    </source>
</evidence>
<dbReference type="GO" id="GO:1990904">
    <property type="term" value="C:ribonucleoprotein complex"/>
    <property type="evidence" value="ECO:0007669"/>
    <property type="project" value="UniProtKB-KW"/>
</dbReference>
<dbReference type="EMBL" id="MEVC01000019">
    <property type="protein sequence ID" value="OGC54700.1"/>
    <property type="molecule type" value="Genomic_DNA"/>
</dbReference>
<name>A0A1F4VCN3_UNCKA</name>
<proteinExistence type="predicted"/>
<dbReference type="AlphaFoldDB" id="A0A1F4VCN3"/>
<evidence type="ECO:0000256" key="7">
    <source>
        <dbReference type="SAM" id="MobiDB-lite"/>
    </source>
</evidence>
<dbReference type="Gene3D" id="1.20.58.110">
    <property type="entry name" value="Ribosomal protein S20"/>
    <property type="match status" value="1"/>
</dbReference>
<accession>A0A1F4VCN3</accession>
<keyword evidence="1" id="KW-0699">rRNA-binding</keyword>
<evidence type="ECO:0000256" key="1">
    <source>
        <dbReference type="ARBA" id="ARBA00022730"/>
    </source>
</evidence>
<evidence type="ECO:0000256" key="2">
    <source>
        <dbReference type="ARBA" id="ARBA00022884"/>
    </source>
</evidence>
<dbReference type="GO" id="GO:0019843">
    <property type="term" value="F:rRNA binding"/>
    <property type="evidence" value="ECO:0007669"/>
    <property type="project" value="UniProtKB-KW"/>
</dbReference>
<organism evidence="8 9">
    <name type="scientific">candidate division WWE3 bacterium RIFCSPHIGHO2_01_FULL_48_15</name>
    <dbReference type="NCBI Taxonomy" id="1802619"/>
    <lineage>
        <taxon>Bacteria</taxon>
        <taxon>Katanobacteria</taxon>
    </lineage>
</organism>
<dbReference type="GO" id="GO:0006412">
    <property type="term" value="P:translation"/>
    <property type="evidence" value="ECO:0007669"/>
    <property type="project" value="InterPro"/>
</dbReference>
<dbReference type="InterPro" id="IPR036510">
    <property type="entry name" value="Ribosomal_bS20_sf"/>
</dbReference>
<evidence type="ECO:0000256" key="6">
    <source>
        <dbReference type="ARBA" id="ARBA00035343"/>
    </source>
</evidence>
<reference evidence="8 9" key="1">
    <citation type="journal article" date="2016" name="Nat. Commun.">
        <title>Thousands of microbial genomes shed light on interconnected biogeochemical processes in an aquifer system.</title>
        <authorList>
            <person name="Anantharaman K."/>
            <person name="Brown C.T."/>
            <person name="Hug L.A."/>
            <person name="Sharon I."/>
            <person name="Castelle C.J."/>
            <person name="Probst A.J."/>
            <person name="Thomas B.C."/>
            <person name="Singh A."/>
            <person name="Wilkins M.J."/>
            <person name="Karaoz U."/>
            <person name="Brodie E.L."/>
            <person name="Williams K.H."/>
            <person name="Hubbard S.S."/>
            <person name="Banfield J.F."/>
        </authorList>
    </citation>
    <scope>NUCLEOTIDE SEQUENCE [LARGE SCALE GENOMIC DNA]</scope>
</reference>
<comment type="caution">
    <text evidence="8">The sequence shown here is derived from an EMBL/GenBank/DDBJ whole genome shotgun (WGS) entry which is preliminary data.</text>
</comment>
<evidence type="ECO:0000256" key="5">
    <source>
        <dbReference type="ARBA" id="ARBA00035136"/>
    </source>
</evidence>
<dbReference type="SUPFAM" id="SSF46992">
    <property type="entry name" value="Ribosomal protein S20"/>
    <property type="match status" value="1"/>
</dbReference>
<dbReference type="NCBIfam" id="TIGR00029">
    <property type="entry name" value="S20"/>
    <property type="match status" value="1"/>
</dbReference>
<dbReference type="STRING" id="1802619.A2797_02340"/>
<protein>
    <recommendedName>
        <fullName evidence="5">Small ribosomal subunit protein bS20</fullName>
    </recommendedName>
    <alternativeName>
        <fullName evidence="6">30S ribosomal protein S20</fullName>
    </alternativeName>
</protein>
<dbReference type="InterPro" id="IPR002583">
    <property type="entry name" value="Ribosomal_bS20"/>
</dbReference>
<evidence type="ECO:0000256" key="4">
    <source>
        <dbReference type="ARBA" id="ARBA00023274"/>
    </source>
</evidence>
<keyword evidence="3" id="KW-0689">Ribosomal protein</keyword>
<feature type="region of interest" description="Disordered" evidence="7">
    <location>
        <begin position="1"/>
        <end position="24"/>
    </location>
</feature>